<dbReference type="Gene3D" id="3.90.226.10">
    <property type="entry name" value="2-enoyl-CoA Hydratase, Chain A, domain 1"/>
    <property type="match status" value="1"/>
</dbReference>
<comment type="similarity">
    <text evidence="1">Belongs to the peptidase S49 family.</text>
</comment>
<evidence type="ECO:0000313" key="4">
    <source>
        <dbReference type="Proteomes" id="UP000198994"/>
    </source>
</evidence>
<dbReference type="PANTHER" id="PTHR42987:SF4">
    <property type="entry name" value="PROTEASE SOHB-RELATED"/>
    <property type="match status" value="1"/>
</dbReference>
<evidence type="ECO:0000256" key="1">
    <source>
        <dbReference type="ARBA" id="ARBA00008683"/>
    </source>
</evidence>
<dbReference type="SUPFAM" id="SSF52096">
    <property type="entry name" value="ClpP/crotonase"/>
    <property type="match status" value="1"/>
</dbReference>
<dbReference type="InterPro" id="IPR002142">
    <property type="entry name" value="Peptidase_S49"/>
</dbReference>
<dbReference type="Pfam" id="PF01343">
    <property type="entry name" value="Peptidase_S49"/>
    <property type="match status" value="1"/>
</dbReference>
<keyword evidence="4" id="KW-1185">Reference proteome</keyword>
<accession>A0A1G7N7K9</accession>
<sequence>MSRTVASFFAGAPLALSRAHGEALLQMPVPAPGAEVGARALSVGAMSLTLEPGERYAIHRNIAIVPISGLLTPNAFLLERWLGWSTYHGLEATFAELAANEDVAAIVALCDSPGGYVLGIAGAAAAVAAAASVKPVHALVHPLAASACYHIASQATDITLTPGSVVGSIGCMQVSAAPVQPGMSGDQLFILSSSHARAKRPDPSTEEGQRESVRVLDAMEADFHAAVAAGRGIELADLPARLSSTDDPADGGAIFWGAEAQARGLVDRLEDAPTFWARLGAAYAPRPPRTAGRAARAQAQAARALAGL</sequence>
<dbReference type="GO" id="GO:0008233">
    <property type="term" value="F:peptidase activity"/>
    <property type="evidence" value="ECO:0007669"/>
    <property type="project" value="InterPro"/>
</dbReference>
<dbReference type="GO" id="GO:0006508">
    <property type="term" value="P:proteolysis"/>
    <property type="evidence" value="ECO:0007669"/>
    <property type="project" value="InterPro"/>
</dbReference>
<dbReference type="InterPro" id="IPR033855">
    <property type="entry name" value="Protein_C"/>
</dbReference>
<dbReference type="InterPro" id="IPR029045">
    <property type="entry name" value="ClpP/crotonase-like_dom_sf"/>
</dbReference>
<dbReference type="OrthoDB" id="266140at2"/>
<proteinExistence type="inferred from homology"/>
<evidence type="ECO:0000313" key="3">
    <source>
        <dbReference type="EMBL" id="SDF69339.1"/>
    </source>
</evidence>
<dbReference type="CDD" id="cd07022">
    <property type="entry name" value="S49_Sppa_36K_type"/>
    <property type="match status" value="1"/>
</dbReference>
<dbReference type="PANTHER" id="PTHR42987">
    <property type="entry name" value="PEPTIDASE S49"/>
    <property type="match status" value="1"/>
</dbReference>
<name>A0A1G7N7K9_9RHOB</name>
<evidence type="ECO:0000259" key="2">
    <source>
        <dbReference type="Pfam" id="PF01343"/>
    </source>
</evidence>
<reference evidence="4" key="1">
    <citation type="submission" date="2016-10" db="EMBL/GenBank/DDBJ databases">
        <authorList>
            <person name="Varghese N."/>
            <person name="Submissions S."/>
        </authorList>
    </citation>
    <scope>NUCLEOTIDE SEQUENCE [LARGE SCALE GENOMIC DNA]</scope>
    <source>
        <strain evidence="4">DSM 10146</strain>
    </source>
</reference>
<dbReference type="EMBL" id="FNAV01000052">
    <property type="protein sequence ID" value="SDF69339.1"/>
    <property type="molecule type" value="Genomic_DNA"/>
</dbReference>
<dbReference type="Proteomes" id="UP000198994">
    <property type="component" value="Unassembled WGS sequence"/>
</dbReference>
<protein>
    <submittedName>
        <fullName evidence="3">Peptidase family S49</fullName>
    </submittedName>
</protein>
<organism evidence="3 4">
    <name type="scientific">Salipiger thiooxidans</name>
    <dbReference type="NCBI Taxonomy" id="282683"/>
    <lineage>
        <taxon>Bacteria</taxon>
        <taxon>Pseudomonadati</taxon>
        <taxon>Pseudomonadota</taxon>
        <taxon>Alphaproteobacteria</taxon>
        <taxon>Rhodobacterales</taxon>
        <taxon>Roseobacteraceae</taxon>
        <taxon>Salipiger</taxon>
    </lineage>
</organism>
<gene>
    <name evidence="3" type="ORF">SAMN04488105_1529</name>
</gene>
<dbReference type="RefSeq" id="WP_089964296.1">
    <property type="nucleotide sequence ID" value="NZ_FNAV01000052.1"/>
</dbReference>
<dbReference type="AlphaFoldDB" id="A0A1G7N7K9"/>
<dbReference type="STRING" id="282683.SAMN04488105_1529"/>
<feature type="domain" description="Peptidase S49" evidence="2">
    <location>
        <begin position="130"/>
        <end position="272"/>
    </location>
</feature>